<dbReference type="AlphaFoldDB" id="A0A9W6PK62"/>
<comment type="caution">
    <text evidence="1">The sequence shown here is derived from an EMBL/GenBank/DDBJ whole genome shotgun (WGS) entry which is preliminary data.</text>
</comment>
<proteinExistence type="predicted"/>
<name>A0A9W6PK62_9ACTN</name>
<organism evidence="1 2">
    <name type="scientific">Kitasatospora phosalacinea</name>
    <dbReference type="NCBI Taxonomy" id="2065"/>
    <lineage>
        <taxon>Bacteria</taxon>
        <taxon>Bacillati</taxon>
        <taxon>Actinomycetota</taxon>
        <taxon>Actinomycetes</taxon>
        <taxon>Kitasatosporales</taxon>
        <taxon>Streptomycetaceae</taxon>
        <taxon>Kitasatospora</taxon>
    </lineage>
</organism>
<evidence type="ECO:0000313" key="1">
    <source>
        <dbReference type="EMBL" id="GLW56358.1"/>
    </source>
</evidence>
<dbReference type="Proteomes" id="UP001165143">
    <property type="component" value="Unassembled WGS sequence"/>
</dbReference>
<sequence>MRTIDPGLAIRIFDYSENPRELLREISEPLLRLKDAQQLPVVHVRRGWLHGSHLHLVLRPYGERAVDAGEFVAAAAALAAARDARTPDRDAYLRRAGELARWENVRDELLPHHPQGTVTTEPHRPRADSPALSRAVDQIMGRFLEPVLGSLTVPEADLLPHLAHVLALLARTHPRGISAGALPYRSHAEGVASATGKHTDLTAAFAARYAKDRPVFLDALQAPVHSDTLRAWERAMQYAWGVAEAHTAGQAVDDRVLQNASGGDWEHPLGTPVRSDFIGELLDGGMLRSPSYRHIAHRIVLNVLYTSLTCFGITPMQRYYLCYGLGEGTDEVTGTSSIERVRAFSRELA</sequence>
<reference evidence="1" key="1">
    <citation type="submission" date="2023-02" db="EMBL/GenBank/DDBJ databases">
        <title>Kitasatospora phosalacinea NBRC 14362.</title>
        <authorList>
            <person name="Ichikawa N."/>
            <person name="Sato H."/>
            <person name="Tonouchi N."/>
        </authorList>
    </citation>
    <scope>NUCLEOTIDE SEQUENCE</scope>
    <source>
        <strain evidence="1">NBRC 14362</strain>
    </source>
</reference>
<evidence type="ECO:0000313" key="2">
    <source>
        <dbReference type="Proteomes" id="UP001165143"/>
    </source>
</evidence>
<accession>A0A9W6PK62</accession>
<protein>
    <recommendedName>
        <fullName evidence="3">Thiopeptide-type bacteriocin biosynthesis domain-containing protein</fullName>
    </recommendedName>
</protein>
<evidence type="ECO:0008006" key="3">
    <source>
        <dbReference type="Google" id="ProtNLM"/>
    </source>
</evidence>
<dbReference type="EMBL" id="BSRX01000026">
    <property type="protein sequence ID" value="GLW56358.1"/>
    <property type="molecule type" value="Genomic_DNA"/>
</dbReference>
<gene>
    <name evidence="1" type="ORF">Kpho01_43690</name>
</gene>